<proteinExistence type="predicted"/>
<dbReference type="Proteomes" id="UP000814140">
    <property type="component" value="Unassembled WGS sequence"/>
</dbReference>
<protein>
    <submittedName>
        <fullName evidence="1">Uncharacterized protein</fullName>
    </submittedName>
</protein>
<evidence type="ECO:0000313" key="2">
    <source>
        <dbReference type="Proteomes" id="UP000814140"/>
    </source>
</evidence>
<comment type="caution">
    <text evidence="1">The sequence shown here is derived from an EMBL/GenBank/DDBJ whole genome shotgun (WGS) entry which is preliminary data.</text>
</comment>
<accession>A0ACB8T1X7</accession>
<keyword evidence="2" id="KW-1185">Reference proteome</keyword>
<sequence>MCSRNGGPRTLPPCCRMLQDFIPEAYLTPVPVSCFVHATVDRQFCLAVGPDTPLSSPYFSTSLTISALLPLNSESGQAGVWRHKHGRSKCSVEDEYMAADSTPATTHPRRRLASCLARLTKTLRMLRAISALRGMEKQRSGTIYSSQQVTHRDRTRREMPKRHLREMQCV</sequence>
<reference evidence="1" key="1">
    <citation type="submission" date="2021-03" db="EMBL/GenBank/DDBJ databases">
        <authorList>
            <consortium name="DOE Joint Genome Institute"/>
            <person name="Ahrendt S."/>
            <person name="Looney B.P."/>
            <person name="Miyauchi S."/>
            <person name="Morin E."/>
            <person name="Drula E."/>
            <person name="Courty P.E."/>
            <person name="Chicoki N."/>
            <person name="Fauchery L."/>
            <person name="Kohler A."/>
            <person name="Kuo A."/>
            <person name="Labutti K."/>
            <person name="Pangilinan J."/>
            <person name="Lipzen A."/>
            <person name="Riley R."/>
            <person name="Andreopoulos W."/>
            <person name="He G."/>
            <person name="Johnson J."/>
            <person name="Barry K.W."/>
            <person name="Grigoriev I.V."/>
            <person name="Nagy L."/>
            <person name="Hibbett D."/>
            <person name="Henrissat B."/>
            <person name="Matheny P.B."/>
            <person name="Labbe J."/>
            <person name="Martin F."/>
        </authorList>
    </citation>
    <scope>NUCLEOTIDE SEQUENCE</scope>
    <source>
        <strain evidence="1">HHB10654</strain>
    </source>
</reference>
<gene>
    <name evidence="1" type="ORF">BV25DRAFT_660061</name>
</gene>
<organism evidence="1 2">
    <name type="scientific">Artomyces pyxidatus</name>
    <dbReference type="NCBI Taxonomy" id="48021"/>
    <lineage>
        <taxon>Eukaryota</taxon>
        <taxon>Fungi</taxon>
        <taxon>Dikarya</taxon>
        <taxon>Basidiomycota</taxon>
        <taxon>Agaricomycotina</taxon>
        <taxon>Agaricomycetes</taxon>
        <taxon>Russulales</taxon>
        <taxon>Auriscalpiaceae</taxon>
        <taxon>Artomyces</taxon>
    </lineage>
</organism>
<name>A0ACB8T1X7_9AGAM</name>
<reference evidence="1" key="2">
    <citation type="journal article" date="2022" name="New Phytol.">
        <title>Evolutionary transition to the ectomycorrhizal habit in the genomes of a hyperdiverse lineage of mushroom-forming fungi.</title>
        <authorList>
            <person name="Looney B."/>
            <person name="Miyauchi S."/>
            <person name="Morin E."/>
            <person name="Drula E."/>
            <person name="Courty P.E."/>
            <person name="Kohler A."/>
            <person name="Kuo A."/>
            <person name="LaButti K."/>
            <person name="Pangilinan J."/>
            <person name="Lipzen A."/>
            <person name="Riley R."/>
            <person name="Andreopoulos W."/>
            <person name="He G."/>
            <person name="Johnson J."/>
            <person name="Nolan M."/>
            <person name="Tritt A."/>
            <person name="Barry K.W."/>
            <person name="Grigoriev I.V."/>
            <person name="Nagy L.G."/>
            <person name="Hibbett D."/>
            <person name="Henrissat B."/>
            <person name="Matheny P.B."/>
            <person name="Labbe J."/>
            <person name="Martin F.M."/>
        </authorList>
    </citation>
    <scope>NUCLEOTIDE SEQUENCE</scope>
    <source>
        <strain evidence="1">HHB10654</strain>
    </source>
</reference>
<dbReference type="EMBL" id="MU277208">
    <property type="protein sequence ID" value="KAI0062215.1"/>
    <property type="molecule type" value="Genomic_DNA"/>
</dbReference>
<evidence type="ECO:0000313" key="1">
    <source>
        <dbReference type="EMBL" id="KAI0062215.1"/>
    </source>
</evidence>